<reference evidence="13" key="1">
    <citation type="submission" date="2018-11" db="EMBL/GenBank/DDBJ databases">
        <title>Proposal to divide the Flavobacteriaceae and reorganize its genera based on Amino Acid Identity values calculated from whole genome sequences.</title>
        <authorList>
            <person name="Nicholson A.C."/>
            <person name="Gulvik C.A."/>
            <person name="Whitney A.M."/>
            <person name="Humrighouse B.W."/>
            <person name="Bell M."/>
            <person name="Holmes B."/>
            <person name="Steigerwalt A.G."/>
            <person name="Villarma A."/>
            <person name="Sheth M."/>
            <person name="Batra D."/>
            <person name="Pryor J."/>
            <person name="Bernardet J.-F."/>
            <person name="Hugo C."/>
            <person name="Kampfer P."/>
            <person name="Newman J.D."/>
            <person name="McQuiston J.R."/>
        </authorList>
    </citation>
    <scope>NUCLEOTIDE SEQUENCE [LARGE SCALE GENOMIC DNA]</scope>
    <source>
        <strain evidence="13">G0081</strain>
    </source>
</reference>
<evidence type="ECO:0000256" key="4">
    <source>
        <dbReference type="ARBA" id="ARBA00022692"/>
    </source>
</evidence>
<dbReference type="HAMAP" id="MF_00276">
    <property type="entry name" value="KdpC"/>
    <property type="match status" value="1"/>
</dbReference>
<evidence type="ECO:0000313" key="12">
    <source>
        <dbReference type="EMBL" id="AZI33840.1"/>
    </source>
</evidence>
<evidence type="ECO:0000256" key="9">
    <source>
        <dbReference type="ARBA" id="ARBA00023065"/>
    </source>
</evidence>
<comment type="subcellular location">
    <subcellularLocation>
        <location evidence="11">Cell membrane</location>
        <topology evidence="11">Single-pass membrane protein</topology>
    </subcellularLocation>
</comment>
<keyword evidence="3 11" id="KW-0633">Potassium transport</keyword>
<protein>
    <recommendedName>
        <fullName evidence="11">Potassium-transporting ATPase KdpC subunit</fullName>
    </recommendedName>
    <alternativeName>
        <fullName evidence="11">ATP phosphohydrolase [potassium-transporting] C chain</fullName>
    </alternativeName>
    <alternativeName>
        <fullName evidence="11">Potassium-binding and translocating subunit C</fullName>
    </alternativeName>
    <alternativeName>
        <fullName evidence="11">Potassium-translocating ATPase C chain</fullName>
    </alternativeName>
</protein>
<keyword evidence="1 11" id="KW-0813">Transport</keyword>
<evidence type="ECO:0000256" key="1">
    <source>
        <dbReference type="ARBA" id="ARBA00022448"/>
    </source>
</evidence>
<evidence type="ECO:0000256" key="3">
    <source>
        <dbReference type="ARBA" id="ARBA00022538"/>
    </source>
</evidence>
<keyword evidence="9 11" id="KW-0406">Ion transport</keyword>
<keyword evidence="4 11" id="KW-0812">Transmembrane</keyword>
<evidence type="ECO:0000256" key="7">
    <source>
        <dbReference type="ARBA" id="ARBA00022958"/>
    </source>
</evidence>
<dbReference type="RefSeq" id="WP_125025479.1">
    <property type="nucleotide sequence ID" value="NZ_CP034159.1"/>
</dbReference>
<evidence type="ECO:0000256" key="2">
    <source>
        <dbReference type="ARBA" id="ARBA00022475"/>
    </source>
</evidence>
<dbReference type="InterPro" id="IPR003820">
    <property type="entry name" value="KdpC"/>
</dbReference>
<keyword evidence="12" id="KW-0378">Hydrolase</keyword>
<gene>
    <name evidence="11 12" type="primary">kdpC</name>
    <name evidence="12" type="ORF">EIB73_11890</name>
</gene>
<keyword evidence="5 11" id="KW-0547">Nucleotide-binding</keyword>
<dbReference type="PANTHER" id="PTHR30042">
    <property type="entry name" value="POTASSIUM-TRANSPORTING ATPASE C CHAIN"/>
    <property type="match status" value="1"/>
</dbReference>
<dbReference type="GO" id="GO:0005524">
    <property type="term" value="F:ATP binding"/>
    <property type="evidence" value="ECO:0007669"/>
    <property type="project" value="UniProtKB-UniRule"/>
</dbReference>
<dbReference type="AlphaFoldDB" id="A0A3G8XKH3"/>
<evidence type="ECO:0000256" key="6">
    <source>
        <dbReference type="ARBA" id="ARBA00022840"/>
    </source>
</evidence>
<evidence type="ECO:0000256" key="11">
    <source>
        <dbReference type="HAMAP-Rule" id="MF_00276"/>
    </source>
</evidence>
<comment type="subunit">
    <text evidence="11">The system is composed of three essential subunits: KdpA, KdpB and KdpC.</text>
</comment>
<keyword evidence="10 11" id="KW-0472">Membrane</keyword>
<name>A0A3G8XKH3_9FLAO</name>
<evidence type="ECO:0000313" key="13">
    <source>
        <dbReference type="Proteomes" id="UP000270185"/>
    </source>
</evidence>
<dbReference type="KEGG" id="ccas:EIB73_11890"/>
<dbReference type="PIRSF" id="PIRSF001296">
    <property type="entry name" value="K_ATPase_KdpC"/>
    <property type="match status" value="1"/>
</dbReference>
<dbReference type="Proteomes" id="UP000270185">
    <property type="component" value="Chromosome"/>
</dbReference>
<feature type="transmembrane region" description="Helical" evidence="11">
    <location>
        <begin position="7"/>
        <end position="29"/>
    </location>
</feature>
<keyword evidence="7 11" id="KW-0630">Potassium</keyword>
<dbReference type="GO" id="GO:0008556">
    <property type="term" value="F:P-type potassium transmembrane transporter activity"/>
    <property type="evidence" value="ECO:0007669"/>
    <property type="project" value="InterPro"/>
</dbReference>
<dbReference type="OrthoDB" id="9809491at2"/>
<dbReference type="PANTHER" id="PTHR30042:SF2">
    <property type="entry name" value="POTASSIUM-TRANSPORTING ATPASE KDPC SUBUNIT"/>
    <property type="match status" value="1"/>
</dbReference>
<dbReference type="GO" id="GO:0016787">
    <property type="term" value="F:hydrolase activity"/>
    <property type="evidence" value="ECO:0007669"/>
    <property type="project" value="UniProtKB-KW"/>
</dbReference>
<accession>A0A3G8XKH3</accession>
<comment type="function">
    <text evidence="11">Part of the high-affinity ATP-driven potassium transport (or Kdp) system, which catalyzes the hydrolysis of ATP coupled with the electrogenic transport of potassium into the cytoplasm. This subunit acts as a catalytic chaperone that increases the ATP-binding affinity of the ATP-hydrolyzing subunit KdpB by the formation of a transient KdpB/KdpC/ATP ternary complex.</text>
</comment>
<evidence type="ECO:0000256" key="5">
    <source>
        <dbReference type="ARBA" id="ARBA00022741"/>
    </source>
</evidence>
<dbReference type="EMBL" id="CP034159">
    <property type="protein sequence ID" value="AZI33840.1"/>
    <property type="molecule type" value="Genomic_DNA"/>
</dbReference>
<evidence type="ECO:0000256" key="8">
    <source>
        <dbReference type="ARBA" id="ARBA00022989"/>
    </source>
</evidence>
<sequence length="189" mass="20748">MKKFIKPALVLTLLMIILVGIYTLVIFGIGKITPDKGIGEQININGKKQYVNIGQQFKLPEYFHGRPSAVNYNAAASGASNKGPNNPEYLMEVQQRIDTLLLQNPQMQEVEIPVDLITASGSGLDPHLSIQAAEFQIDRIAKARKMSAAVVEDIIQKNVADENFIVFAPQKVNVLKLNAALDAYNSAKN</sequence>
<keyword evidence="13" id="KW-1185">Reference proteome</keyword>
<keyword evidence="8 11" id="KW-1133">Transmembrane helix</keyword>
<keyword evidence="2 11" id="KW-1003">Cell membrane</keyword>
<dbReference type="NCBIfam" id="NF001454">
    <property type="entry name" value="PRK00315.1"/>
    <property type="match status" value="1"/>
</dbReference>
<comment type="similarity">
    <text evidence="11">Belongs to the KdpC family.</text>
</comment>
<dbReference type="Pfam" id="PF02669">
    <property type="entry name" value="KdpC"/>
    <property type="match status" value="1"/>
</dbReference>
<proteinExistence type="inferred from homology"/>
<dbReference type="GO" id="GO:0005886">
    <property type="term" value="C:plasma membrane"/>
    <property type="evidence" value="ECO:0007669"/>
    <property type="project" value="UniProtKB-SubCell"/>
</dbReference>
<organism evidence="12 13">
    <name type="scientific">Kaistella carnis</name>
    <dbReference type="NCBI Taxonomy" id="1241979"/>
    <lineage>
        <taxon>Bacteria</taxon>
        <taxon>Pseudomonadati</taxon>
        <taxon>Bacteroidota</taxon>
        <taxon>Flavobacteriia</taxon>
        <taxon>Flavobacteriales</taxon>
        <taxon>Weeksellaceae</taxon>
        <taxon>Chryseobacterium group</taxon>
        <taxon>Kaistella</taxon>
    </lineage>
</organism>
<keyword evidence="6 11" id="KW-0067">ATP-binding</keyword>
<evidence type="ECO:0000256" key="10">
    <source>
        <dbReference type="ARBA" id="ARBA00023136"/>
    </source>
</evidence>